<accession>A0A9B0U181</accession>
<dbReference type="SMART" id="SM00915">
    <property type="entry name" value="Jacalin"/>
    <property type="match status" value="1"/>
</dbReference>
<feature type="domain" description="Jacalin-type lectin" evidence="4">
    <location>
        <begin position="15"/>
        <end position="150"/>
    </location>
</feature>
<dbReference type="GO" id="GO:0005615">
    <property type="term" value="C:extracellular space"/>
    <property type="evidence" value="ECO:0007669"/>
    <property type="project" value="TreeGrafter"/>
</dbReference>
<evidence type="ECO:0000313" key="5">
    <source>
        <dbReference type="Proteomes" id="UP000504623"/>
    </source>
</evidence>
<dbReference type="Gene3D" id="2.100.10.30">
    <property type="entry name" value="Jacalin-like lectin domain"/>
    <property type="match status" value="1"/>
</dbReference>
<dbReference type="PANTHER" id="PTHR33589">
    <property type="entry name" value="OS11G0524900 PROTEIN"/>
    <property type="match status" value="1"/>
</dbReference>
<dbReference type="CTD" id="124220"/>
<dbReference type="GeneID" id="102815668"/>
<dbReference type="PANTHER" id="PTHR33589:SF1">
    <property type="entry name" value="ZYMOGEN GRANULE PROTEIN 16 HOMOLOG B"/>
    <property type="match status" value="1"/>
</dbReference>
<dbReference type="RefSeq" id="XP_006874032.1">
    <property type="nucleotide sequence ID" value="XM_006873970.1"/>
</dbReference>
<keyword evidence="1 3" id="KW-0732">Signal</keyword>
<dbReference type="GO" id="GO:0030246">
    <property type="term" value="F:carbohydrate binding"/>
    <property type="evidence" value="ECO:0007669"/>
    <property type="project" value="UniProtKB-KW"/>
</dbReference>
<dbReference type="InterPro" id="IPR001229">
    <property type="entry name" value="Jacalin-like_lectin_dom"/>
</dbReference>
<dbReference type="InterPro" id="IPR052321">
    <property type="entry name" value="PolyBind_ProtTraffic"/>
</dbReference>
<reference evidence="6" key="1">
    <citation type="submission" date="2025-08" db="UniProtKB">
        <authorList>
            <consortium name="RefSeq"/>
        </authorList>
    </citation>
    <scope>IDENTIFICATION</scope>
    <source>
        <tissue evidence="6">Spleen</tissue>
    </source>
</reference>
<keyword evidence="2" id="KW-0430">Lectin</keyword>
<dbReference type="OrthoDB" id="9606821at2759"/>
<dbReference type="AlphaFoldDB" id="A0A9B0U181"/>
<keyword evidence="5" id="KW-1185">Reference proteome</keyword>
<organism evidence="5 6">
    <name type="scientific">Chrysochloris asiatica</name>
    <name type="common">Cape golden mole</name>
    <dbReference type="NCBI Taxonomy" id="185453"/>
    <lineage>
        <taxon>Eukaryota</taxon>
        <taxon>Metazoa</taxon>
        <taxon>Chordata</taxon>
        <taxon>Craniata</taxon>
        <taxon>Vertebrata</taxon>
        <taxon>Euteleostomi</taxon>
        <taxon>Mammalia</taxon>
        <taxon>Eutheria</taxon>
        <taxon>Afrotheria</taxon>
        <taxon>Chrysochloridae</taxon>
        <taxon>Chrysochlorinae</taxon>
        <taxon>Chrysochloris</taxon>
    </lineage>
</organism>
<dbReference type="PROSITE" id="PS51752">
    <property type="entry name" value="JACALIN_LECTIN"/>
    <property type="match status" value="1"/>
</dbReference>
<feature type="chain" id="PRO_5038920405" evidence="3">
    <location>
        <begin position="18"/>
        <end position="202"/>
    </location>
</feature>
<evidence type="ECO:0000256" key="1">
    <source>
        <dbReference type="ARBA" id="ARBA00022729"/>
    </source>
</evidence>
<feature type="signal peptide" evidence="3">
    <location>
        <begin position="1"/>
        <end position="17"/>
    </location>
</feature>
<name>A0A9B0U181_CHRAS</name>
<proteinExistence type="predicted"/>
<protein>
    <submittedName>
        <fullName evidence="6">Zymogen granule protein 16 homolog B</fullName>
    </submittedName>
</protein>
<dbReference type="Pfam" id="PF01419">
    <property type="entry name" value="Jacalin"/>
    <property type="match status" value="1"/>
</dbReference>
<dbReference type="Proteomes" id="UP000504623">
    <property type="component" value="Unplaced"/>
</dbReference>
<dbReference type="SUPFAM" id="SSF51101">
    <property type="entry name" value="Mannose-binding lectins"/>
    <property type="match status" value="1"/>
</dbReference>
<dbReference type="InterPro" id="IPR036404">
    <property type="entry name" value="Jacalin-like_lectin_dom_sf"/>
</dbReference>
<evidence type="ECO:0000313" key="6">
    <source>
        <dbReference type="RefSeq" id="XP_006874032.1"/>
    </source>
</evidence>
<gene>
    <name evidence="6" type="primary">ZG16B</name>
</gene>
<evidence type="ECO:0000256" key="2">
    <source>
        <dbReference type="ARBA" id="ARBA00022734"/>
    </source>
</evidence>
<sequence length="202" mass="22852">MLLWLTIAILGIPSSWADPIYGKGRGKYFSTVNNGNDITAIRVCLDVFGVMKSIDLRFGLYWTGKYGSRFGKCEEANLHPGEHITQIHGTYNHFLRSLVLHTDKKRQITFGKNTGYTFFAFPQTKGQVLTGVFGNYKLMGLTSLGFMWEFPLDEGTVHADELGDLSWSWCRVWVWLLLGKVLFLQTVRLCPSAVLSFLVTVD</sequence>
<evidence type="ECO:0000259" key="4">
    <source>
        <dbReference type="PROSITE" id="PS51752"/>
    </source>
</evidence>
<evidence type="ECO:0000256" key="3">
    <source>
        <dbReference type="SAM" id="SignalP"/>
    </source>
</evidence>